<name>A0A6V7H3W2_9HYME</name>
<keyword evidence="1" id="KW-0472">Membrane</keyword>
<dbReference type="AlphaFoldDB" id="A0A6V7H3W2"/>
<keyword evidence="1" id="KW-1133">Transmembrane helix</keyword>
<protein>
    <submittedName>
        <fullName evidence="2">Uncharacterized protein</fullName>
    </submittedName>
</protein>
<dbReference type="Proteomes" id="UP000752696">
    <property type="component" value="Unassembled WGS sequence"/>
</dbReference>
<dbReference type="EMBL" id="CAJDYZ010006733">
    <property type="protein sequence ID" value="CAD1473617.1"/>
    <property type="molecule type" value="Genomic_DNA"/>
</dbReference>
<reference evidence="2" key="1">
    <citation type="submission" date="2020-07" db="EMBL/GenBank/DDBJ databases">
        <authorList>
            <person name="Nazaruddin N."/>
        </authorList>
    </citation>
    <scope>NUCLEOTIDE SEQUENCE</scope>
</reference>
<proteinExistence type="predicted"/>
<keyword evidence="3" id="KW-1185">Reference proteome</keyword>
<organism evidence="2 3">
    <name type="scientific">Heterotrigona itama</name>
    <dbReference type="NCBI Taxonomy" id="395501"/>
    <lineage>
        <taxon>Eukaryota</taxon>
        <taxon>Metazoa</taxon>
        <taxon>Ecdysozoa</taxon>
        <taxon>Arthropoda</taxon>
        <taxon>Hexapoda</taxon>
        <taxon>Insecta</taxon>
        <taxon>Pterygota</taxon>
        <taxon>Neoptera</taxon>
        <taxon>Endopterygota</taxon>
        <taxon>Hymenoptera</taxon>
        <taxon>Apocrita</taxon>
        <taxon>Aculeata</taxon>
        <taxon>Apoidea</taxon>
        <taxon>Anthophila</taxon>
        <taxon>Apidae</taxon>
        <taxon>Heterotrigona</taxon>
    </lineage>
</organism>
<feature type="transmembrane region" description="Helical" evidence="1">
    <location>
        <begin position="12"/>
        <end position="33"/>
    </location>
</feature>
<evidence type="ECO:0000313" key="3">
    <source>
        <dbReference type="Proteomes" id="UP000752696"/>
    </source>
</evidence>
<gene>
    <name evidence="2" type="ORF">MHI_LOCUS401121</name>
</gene>
<comment type="caution">
    <text evidence="2">The sequence shown here is derived from an EMBL/GenBank/DDBJ whole genome shotgun (WGS) entry which is preliminary data.</text>
</comment>
<evidence type="ECO:0000256" key="1">
    <source>
        <dbReference type="SAM" id="Phobius"/>
    </source>
</evidence>
<sequence length="223" mass="24594">MTEKLKKLLSQHLGVSVVGIITDLFSFLAGQIAEYGVQRKCGKTVIAVPRRSRVERTPVGILGTGFSWLPSSRLFWIIAFGIYNNRDSRVSGFVNVTDQRSLYSGTKRHLLDREFSRGTSTKWQLLTIAINFHSSSQKSLEKIVDISLAVSSGISKGERQKGRFIPLEAAYSSSLLPRTIHHRHPLDILPMRDKCTGMPGVIPTSSPSLELSSKATRVGGIGK</sequence>
<keyword evidence="1" id="KW-0812">Transmembrane</keyword>
<accession>A0A6V7H3W2</accession>
<evidence type="ECO:0000313" key="2">
    <source>
        <dbReference type="EMBL" id="CAD1473617.1"/>
    </source>
</evidence>